<keyword evidence="1" id="KW-0489">Methyltransferase</keyword>
<dbReference type="SUPFAM" id="SSF53335">
    <property type="entry name" value="S-adenosyl-L-methionine-dependent methyltransferases"/>
    <property type="match status" value="1"/>
</dbReference>
<evidence type="ECO:0000313" key="2">
    <source>
        <dbReference type="Proteomes" id="UP000294862"/>
    </source>
</evidence>
<evidence type="ECO:0000313" key="1">
    <source>
        <dbReference type="EMBL" id="TCO42678.1"/>
    </source>
</evidence>
<dbReference type="GO" id="GO:0008168">
    <property type="term" value="F:methyltransferase activity"/>
    <property type="evidence" value="ECO:0007669"/>
    <property type="project" value="UniProtKB-KW"/>
</dbReference>
<dbReference type="Proteomes" id="UP000294862">
    <property type="component" value="Unassembled WGS sequence"/>
</dbReference>
<dbReference type="CDD" id="cd02440">
    <property type="entry name" value="AdoMet_MTases"/>
    <property type="match status" value="1"/>
</dbReference>
<accession>A0A4R2IG50</accession>
<dbReference type="AlphaFoldDB" id="A0A4R2IG50"/>
<sequence length="575" mass="64337">MARLCLNMIVKNEAAIIERCLAATAPHVDCYAILDTGSSDDTVARIRAHFDRLGIRGVVGEGTFRHFEQARNDALDLALQSGLDFDYLLLCDADMELQVARRDFRDHLDGAVHSIIQRSADGFEYPNVRLLRRDVPARYRGVTHEYLDVGDRPRPLLDGIAFLDHASGANRAGKYERDIALLSEALRGEPGNARHVFYLANSYYDLGDFTNAITWYARREAMGGWAEEVFYSSYRTGLCLQRLGRDDEAAARLLDTWQRFPERAEPLHALALQYQRTGQHRLVHLVAEAGRAIAVPREALFVETDVYTWRLKDLDAVALYWLGRRSAAAALNHELLQLVPAGERARIAQNLAWCEGRIATAGAPAMPMAGGAATRPWDKYDGIKQWGWYVDQFDAWREHLATDAPVRVLEIGAFDGVSANMMLDAIFTHPQSQVVAIDPYLPDPTTPEVDASTRDTFLRNARIGGHEDRIKLLLGESFDLLPQMPRASFDVVYVDGSHFARHVLEDAVLALRLLKPGGIIGFDDYLWTSPTDPGEPGASPKAAIDAFERVHADRIELVFGTRQRFYRLKPDASPA</sequence>
<dbReference type="Gene3D" id="3.90.550.10">
    <property type="entry name" value="Spore Coat Polysaccharide Biosynthesis Protein SpsA, Chain A"/>
    <property type="match status" value="1"/>
</dbReference>
<dbReference type="EMBL" id="SLWQ01000001">
    <property type="protein sequence ID" value="TCO42678.1"/>
    <property type="molecule type" value="Genomic_DNA"/>
</dbReference>
<dbReference type="RefSeq" id="WP_131991810.1">
    <property type="nucleotide sequence ID" value="NZ_SLWQ01000001.1"/>
</dbReference>
<dbReference type="InterPro" id="IPR029044">
    <property type="entry name" value="Nucleotide-diphossugar_trans"/>
</dbReference>
<dbReference type="SUPFAM" id="SSF48452">
    <property type="entry name" value="TPR-like"/>
    <property type="match status" value="1"/>
</dbReference>
<comment type="caution">
    <text evidence="1">The sequence shown here is derived from an EMBL/GenBank/DDBJ whole genome shotgun (WGS) entry which is preliminary data.</text>
</comment>
<name>A0A4R2IG50_9GAMM</name>
<dbReference type="InterPro" id="IPR011990">
    <property type="entry name" value="TPR-like_helical_dom_sf"/>
</dbReference>
<dbReference type="InterPro" id="IPR029063">
    <property type="entry name" value="SAM-dependent_MTases_sf"/>
</dbReference>
<reference evidence="1 2" key="1">
    <citation type="journal article" date="2015" name="Stand. Genomic Sci.">
        <title>Genomic Encyclopedia of Bacterial and Archaeal Type Strains, Phase III: the genomes of soil and plant-associated and newly described type strains.</title>
        <authorList>
            <person name="Whitman W.B."/>
            <person name="Woyke T."/>
            <person name="Klenk H.P."/>
            <person name="Zhou Y."/>
            <person name="Lilburn T.G."/>
            <person name="Beck B.J."/>
            <person name="De Vos P."/>
            <person name="Vandamme P."/>
            <person name="Eisen J.A."/>
            <person name="Garrity G."/>
            <person name="Hugenholtz P."/>
            <person name="Kyrpides N.C."/>
        </authorList>
    </citation>
    <scope>NUCLEOTIDE SEQUENCE [LARGE SCALE GENOMIC DNA]</scope>
    <source>
        <strain evidence="1 2">A3</strain>
    </source>
</reference>
<keyword evidence="2" id="KW-1185">Reference proteome</keyword>
<dbReference type="SUPFAM" id="SSF53448">
    <property type="entry name" value="Nucleotide-diphospho-sugar transferases"/>
    <property type="match status" value="1"/>
</dbReference>
<proteinExistence type="predicted"/>
<gene>
    <name evidence="1" type="ORF">EV148_10183</name>
</gene>
<dbReference type="GO" id="GO:0032259">
    <property type="term" value="P:methylation"/>
    <property type="evidence" value="ECO:0007669"/>
    <property type="project" value="UniProtKB-KW"/>
</dbReference>
<keyword evidence="1" id="KW-0808">Transferase</keyword>
<dbReference type="Gene3D" id="1.25.40.10">
    <property type="entry name" value="Tetratricopeptide repeat domain"/>
    <property type="match status" value="1"/>
</dbReference>
<dbReference type="Gene3D" id="3.40.50.150">
    <property type="entry name" value="Vaccinia Virus protein VP39"/>
    <property type="match status" value="1"/>
</dbReference>
<dbReference type="OrthoDB" id="9815923at2"/>
<organism evidence="1 2">
    <name type="scientific">Dokdonella fugitiva</name>
    <dbReference type="NCBI Taxonomy" id="328517"/>
    <lineage>
        <taxon>Bacteria</taxon>
        <taxon>Pseudomonadati</taxon>
        <taxon>Pseudomonadota</taxon>
        <taxon>Gammaproteobacteria</taxon>
        <taxon>Lysobacterales</taxon>
        <taxon>Rhodanobacteraceae</taxon>
        <taxon>Dokdonella</taxon>
    </lineage>
</organism>
<protein>
    <submittedName>
        <fullName evidence="1">Methyltransferase family protein</fullName>
    </submittedName>
</protein>
<dbReference type="Pfam" id="PF13578">
    <property type="entry name" value="Methyltransf_24"/>
    <property type="match status" value="1"/>
</dbReference>